<proteinExistence type="predicted"/>
<accession>A0AC35GEP8</accession>
<evidence type="ECO:0000313" key="1">
    <source>
        <dbReference type="Proteomes" id="UP000887580"/>
    </source>
</evidence>
<protein>
    <submittedName>
        <fullName evidence="2">Uncharacterized protein</fullName>
    </submittedName>
</protein>
<name>A0AC35GEP8_9BILA</name>
<dbReference type="Proteomes" id="UP000887580">
    <property type="component" value="Unplaced"/>
</dbReference>
<organism evidence="1 2">
    <name type="scientific">Panagrolaimus sp. PS1159</name>
    <dbReference type="NCBI Taxonomy" id="55785"/>
    <lineage>
        <taxon>Eukaryota</taxon>
        <taxon>Metazoa</taxon>
        <taxon>Ecdysozoa</taxon>
        <taxon>Nematoda</taxon>
        <taxon>Chromadorea</taxon>
        <taxon>Rhabditida</taxon>
        <taxon>Tylenchina</taxon>
        <taxon>Panagrolaimomorpha</taxon>
        <taxon>Panagrolaimoidea</taxon>
        <taxon>Panagrolaimidae</taxon>
        <taxon>Panagrolaimus</taxon>
    </lineage>
</organism>
<sequence length="67" mass="7923">MLFRHNNMNQYIIAYDVELEKEDKFKDGEAGLNGELYESSGEEYFSDAEKNEEGFEFSNDYAEDPYF</sequence>
<dbReference type="WBParaSite" id="PS1159_v2.g4597.t1">
    <property type="protein sequence ID" value="PS1159_v2.g4597.t1"/>
    <property type="gene ID" value="PS1159_v2.g4597"/>
</dbReference>
<evidence type="ECO:0000313" key="2">
    <source>
        <dbReference type="WBParaSite" id="PS1159_v2.g4597.t1"/>
    </source>
</evidence>
<reference evidence="2" key="1">
    <citation type="submission" date="2022-11" db="UniProtKB">
        <authorList>
            <consortium name="WormBaseParasite"/>
        </authorList>
    </citation>
    <scope>IDENTIFICATION</scope>
</reference>